<keyword evidence="5" id="KW-1133">Transmembrane helix</keyword>
<comment type="subcellular location">
    <subcellularLocation>
        <location evidence="1">Membrane</location>
    </subcellularLocation>
</comment>
<evidence type="ECO:0000256" key="2">
    <source>
        <dbReference type="ARBA" id="ARBA00023224"/>
    </source>
</evidence>
<dbReference type="SMART" id="SM00304">
    <property type="entry name" value="HAMP"/>
    <property type="match status" value="1"/>
</dbReference>
<feature type="domain" description="Methyl-accepting transducer" evidence="6">
    <location>
        <begin position="274"/>
        <end position="510"/>
    </location>
</feature>
<dbReference type="GO" id="GO:0016020">
    <property type="term" value="C:membrane"/>
    <property type="evidence" value="ECO:0007669"/>
    <property type="project" value="UniProtKB-SubCell"/>
</dbReference>
<protein>
    <submittedName>
        <fullName evidence="8">Methyl-accepting chemotaxis protein</fullName>
    </submittedName>
</protein>
<dbReference type="InterPro" id="IPR024478">
    <property type="entry name" value="HlyB_4HB_MCP"/>
</dbReference>
<proteinExistence type="inferred from homology"/>
<keyword evidence="9" id="KW-1185">Reference proteome</keyword>
<evidence type="ECO:0000256" key="1">
    <source>
        <dbReference type="ARBA" id="ARBA00004370"/>
    </source>
</evidence>
<dbReference type="GO" id="GO:0006935">
    <property type="term" value="P:chemotaxis"/>
    <property type="evidence" value="ECO:0007669"/>
    <property type="project" value="UniProtKB-ARBA"/>
</dbReference>
<sequence>MLKKLSIGQKLGGGFAVMALMLISVVIISLTQLSRLYTDTSELSGNMLPSVVSSGKINAYLLDARRMELAALLALSHGDEAGYEENIKQFQAHHDIFEKEFEYYRTIPFLNQDEQTTYNKLGMSLQRYYQIHDDIEEAVRQKDMARVISLRDNESRTVLLEAIRYAEHLSEINVEIATNQAKDSEITYKRGREIGYGAGIVSVILMLLLSTYLTQQIRRPIVVLLSQIRRVAQGDLRTELDHSIFRRDELGALAKGFDEMQGSLRTLVGEVSNSVVHLTSAAEEISAVACQSASNMNNQRSDINHLSTAMDEMRATVHEVSRNTSDAADSAVRANQSAEAGAKTVRDSINRIEKVEEVIEDATGIIEQLGNDSRNIGVVLDVIHDIADQTNLLALNAAIEAARAGEHGRGFAVVADEVRSLVRRTQDSTSRINDIISELRQRADQAGVTMSQGQGIIRETVASARQAGHAIGEINGAVNCISEMSTQIATATEQQNAVTEELNRNMVNISKASEEVATGADQMAQACNELTQLSSQLHEMVHRFRV</sequence>
<dbReference type="PANTHER" id="PTHR32089">
    <property type="entry name" value="METHYL-ACCEPTING CHEMOTAXIS PROTEIN MCPB"/>
    <property type="match status" value="1"/>
</dbReference>
<keyword evidence="2 4" id="KW-0807">Transducer</keyword>
<dbReference type="CDD" id="cd11386">
    <property type="entry name" value="MCP_signal"/>
    <property type="match status" value="1"/>
</dbReference>
<evidence type="ECO:0000256" key="4">
    <source>
        <dbReference type="PROSITE-ProRule" id="PRU00284"/>
    </source>
</evidence>
<feature type="domain" description="HAMP" evidence="7">
    <location>
        <begin position="215"/>
        <end position="269"/>
    </location>
</feature>
<dbReference type="InterPro" id="IPR003660">
    <property type="entry name" value="HAMP_dom"/>
</dbReference>
<comment type="similarity">
    <text evidence="3">Belongs to the methyl-accepting chemotaxis (MCP) protein family.</text>
</comment>
<dbReference type="SMART" id="SM00283">
    <property type="entry name" value="MA"/>
    <property type="match status" value="1"/>
</dbReference>
<dbReference type="GO" id="GO:0007165">
    <property type="term" value="P:signal transduction"/>
    <property type="evidence" value="ECO:0007669"/>
    <property type="project" value="UniProtKB-KW"/>
</dbReference>
<organism evidence="8 9">
    <name type="scientific">Aeromonas simiae</name>
    <dbReference type="NCBI Taxonomy" id="218936"/>
    <lineage>
        <taxon>Bacteria</taxon>
        <taxon>Pseudomonadati</taxon>
        <taxon>Pseudomonadota</taxon>
        <taxon>Gammaproteobacteria</taxon>
        <taxon>Aeromonadales</taxon>
        <taxon>Aeromonadaceae</taxon>
        <taxon>Aeromonas</taxon>
    </lineage>
</organism>
<dbReference type="PROSITE" id="PS50885">
    <property type="entry name" value="HAMP"/>
    <property type="match status" value="1"/>
</dbReference>
<dbReference type="EMBL" id="CP040449">
    <property type="protein sequence ID" value="QFI54097.1"/>
    <property type="molecule type" value="Genomic_DNA"/>
</dbReference>
<evidence type="ECO:0000256" key="5">
    <source>
        <dbReference type="SAM" id="Phobius"/>
    </source>
</evidence>
<dbReference type="PROSITE" id="PS50111">
    <property type="entry name" value="CHEMOTAXIS_TRANSDUC_2"/>
    <property type="match status" value="1"/>
</dbReference>
<dbReference type="Pfam" id="PF00672">
    <property type="entry name" value="HAMP"/>
    <property type="match status" value="1"/>
</dbReference>
<gene>
    <name evidence="8" type="ORF">FE240_04945</name>
</gene>
<keyword evidence="5" id="KW-0472">Membrane</keyword>
<accession>A0A5J6WV51</accession>
<dbReference type="FunFam" id="1.10.287.950:FF:000001">
    <property type="entry name" value="Methyl-accepting chemotaxis sensory transducer"/>
    <property type="match status" value="1"/>
</dbReference>
<dbReference type="Gene3D" id="1.10.287.950">
    <property type="entry name" value="Methyl-accepting chemotaxis protein"/>
    <property type="match status" value="1"/>
</dbReference>
<evidence type="ECO:0000256" key="3">
    <source>
        <dbReference type="ARBA" id="ARBA00029447"/>
    </source>
</evidence>
<dbReference type="AlphaFoldDB" id="A0A5J6WV51"/>
<evidence type="ECO:0000259" key="7">
    <source>
        <dbReference type="PROSITE" id="PS50885"/>
    </source>
</evidence>
<dbReference type="CDD" id="cd06225">
    <property type="entry name" value="HAMP"/>
    <property type="match status" value="1"/>
</dbReference>
<dbReference type="Proteomes" id="UP000594034">
    <property type="component" value="Chromosome"/>
</dbReference>
<evidence type="ECO:0000259" key="6">
    <source>
        <dbReference type="PROSITE" id="PS50111"/>
    </source>
</evidence>
<dbReference type="Pfam" id="PF12729">
    <property type="entry name" value="4HB_MCP_1"/>
    <property type="match status" value="1"/>
</dbReference>
<name>A0A5J6WV51_9GAMM</name>
<dbReference type="Pfam" id="PF00015">
    <property type="entry name" value="MCPsignal"/>
    <property type="match status" value="1"/>
</dbReference>
<feature type="transmembrane region" description="Helical" evidence="5">
    <location>
        <begin position="194"/>
        <end position="213"/>
    </location>
</feature>
<reference evidence="8 9" key="1">
    <citation type="submission" date="2019-05" db="EMBL/GenBank/DDBJ databases">
        <title>OXA-830, a novel chromosomally encoded expanded-spectrum class D beta-lactamase in Aeromonas simiae.</title>
        <authorList>
            <person name="Zhou W."/>
            <person name="Chen Q."/>
        </authorList>
    </citation>
    <scope>NUCLEOTIDE SEQUENCE [LARGE SCALE GENOMIC DNA]</scope>
    <source>
        <strain evidence="8 9">A6</strain>
    </source>
</reference>
<evidence type="ECO:0000313" key="8">
    <source>
        <dbReference type="EMBL" id="QFI54097.1"/>
    </source>
</evidence>
<dbReference type="KEGG" id="asim:FE240_04945"/>
<dbReference type="SUPFAM" id="SSF58104">
    <property type="entry name" value="Methyl-accepting chemotaxis protein (MCP) signaling domain"/>
    <property type="match status" value="1"/>
</dbReference>
<keyword evidence="5" id="KW-0812">Transmembrane</keyword>
<feature type="transmembrane region" description="Helical" evidence="5">
    <location>
        <begin position="12"/>
        <end position="31"/>
    </location>
</feature>
<dbReference type="RefSeq" id="WP_193003612.1">
    <property type="nucleotide sequence ID" value="NZ_CP040449.1"/>
</dbReference>
<dbReference type="PANTHER" id="PTHR32089:SF120">
    <property type="entry name" value="METHYL-ACCEPTING CHEMOTAXIS PROTEIN TLPQ"/>
    <property type="match status" value="1"/>
</dbReference>
<evidence type="ECO:0000313" key="9">
    <source>
        <dbReference type="Proteomes" id="UP000594034"/>
    </source>
</evidence>
<dbReference type="InterPro" id="IPR004089">
    <property type="entry name" value="MCPsignal_dom"/>
</dbReference>